<dbReference type="PANTHER" id="PTHR24291:SF50">
    <property type="entry name" value="BIFUNCTIONAL ALBAFLAVENONE MONOOXYGENASE_TERPENE SYNTHASE"/>
    <property type="match status" value="1"/>
</dbReference>
<dbReference type="GO" id="GO:0020037">
    <property type="term" value="F:heme binding"/>
    <property type="evidence" value="ECO:0007669"/>
    <property type="project" value="InterPro"/>
</dbReference>
<dbReference type="KEGG" id="hdt:HYPDE_29763"/>
<reference evidence="9 10" key="1">
    <citation type="journal article" date="2013" name="Genome Announc.">
        <title>Genome sequences for three denitrifying bacterial strains isolated from a uranium- and nitrate-contaminated subsurface environment.</title>
        <authorList>
            <person name="Venkatramanan R."/>
            <person name="Prakash O."/>
            <person name="Woyke T."/>
            <person name="Chain P."/>
            <person name="Goodwin L.A."/>
            <person name="Watson D."/>
            <person name="Brooks S."/>
            <person name="Kostka J.E."/>
            <person name="Green S.J."/>
        </authorList>
    </citation>
    <scope>NUCLEOTIDE SEQUENCE [LARGE SCALE GENOMIC DNA]</scope>
    <source>
        <strain evidence="9 10">1NES1</strain>
    </source>
</reference>
<keyword evidence="5 7" id="KW-0408">Iron</keyword>
<dbReference type="Pfam" id="PF00067">
    <property type="entry name" value="p450"/>
    <property type="match status" value="1"/>
</dbReference>
<evidence type="ECO:0000256" key="7">
    <source>
        <dbReference type="PIRSR" id="PIRSR602401-1"/>
    </source>
</evidence>
<evidence type="ECO:0000256" key="3">
    <source>
        <dbReference type="ARBA" id="ARBA00022723"/>
    </source>
</evidence>
<evidence type="ECO:0000313" key="10">
    <source>
        <dbReference type="Proteomes" id="UP000005952"/>
    </source>
</evidence>
<keyword evidence="4 8" id="KW-0560">Oxidoreductase</keyword>
<dbReference type="STRING" id="670307.HYPDE_29763"/>
<dbReference type="PANTHER" id="PTHR24291">
    <property type="entry name" value="CYTOCHROME P450 FAMILY 4"/>
    <property type="match status" value="1"/>
</dbReference>
<evidence type="ECO:0000256" key="2">
    <source>
        <dbReference type="ARBA" id="ARBA00022617"/>
    </source>
</evidence>
<dbReference type="EMBL" id="CP005587">
    <property type="protein sequence ID" value="AGK57627.1"/>
    <property type="molecule type" value="Genomic_DNA"/>
</dbReference>
<dbReference type="PRINTS" id="PR00385">
    <property type="entry name" value="P450"/>
</dbReference>
<dbReference type="AlphaFoldDB" id="N0B5W2"/>
<sequence length="449" mass="50409">MSKAVIVSRHGLPPGPKGSLIGGNLGQVGPRRVDFFLDLARTYGPLASFRIGRWRLFLASDPDLIHQVLVTDAKCYIKHFGARTFKPVLGNGLVTSEGDFWLRQRRLLQPAFLKAQVQSYAPVMANLAEAMLAKWHTGKSVNLEFEFSSLTSAIALKTLFGLDDQGDRERIDESLRQVFDLLTARLDMPFQWPLWLPTPTNIRLNRALTDVRHVVDGFIAAGRARPRGSDLLSTMIAAQHDDGTGMSDQQLRDEAMTLYLAGHETTALTLTWSWYLLSQHPAIEKKLVEEWQRVLSGRAPTPSDLTALPYTAAVINEAMRLYPPVYVIGREATTDLELGGYRVKRGYTVLMSQWVNHRDPKYFAEPERFSPERWLNGLAARLPKFVYYPFGGGQRICIGSHFALMEAAIILSTVGQKYKFTLSPDAVIDIKPQITLPPKYGMPATLERR</sequence>
<dbReference type="InterPro" id="IPR002401">
    <property type="entry name" value="Cyt_P450_E_grp-I"/>
</dbReference>
<evidence type="ECO:0000256" key="6">
    <source>
        <dbReference type="ARBA" id="ARBA00023033"/>
    </source>
</evidence>
<keyword evidence="2 7" id="KW-0349">Heme</keyword>
<comment type="cofactor">
    <cofactor evidence="7">
        <name>heme</name>
        <dbReference type="ChEBI" id="CHEBI:30413"/>
    </cofactor>
</comment>
<dbReference type="GO" id="GO:0004497">
    <property type="term" value="F:monooxygenase activity"/>
    <property type="evidence" value="ECO:0007669"/>
    <property type="project" value="UniProtKB-KW"/>
</dbReference>
<name>N0B5W2_9HYPH</name>
<dbReference type="InterPro" id="IPR036396">
    <property type="entry name" value="Cyt_P450_sf"/>
</dbReference>
<evidence type="ECO:0000256" key="1">
    <source>
        <dbReference type="ARBA" id="ARBA00010617"/>
    </source>
</evidence>
<dbReference type="CDD" id="cd20620">
    <property type="entry name" value="CYP132-like"/>
    <property type="match status" value="1"/>
</dbReference>
<evidence type="ECO:0000256" key="8">
    <source>
        <dbReference type="RuleBase" id="RU000461"/>
    </source>
</evidence>
<evidence type="ECO:0000313" key="9">
    <source>
        <dbReference type="EMBL" id="AGK57627.1"/>
    </source>
</evidence>
<organism evidence="9 10">
    <name type="scientific">Hyphomicrobium denitrificans 1NES1</name>
    <dbReference type="NCBI Taxonomy" id="670307"/>
    <lineage>
        <taxon>Bacteria</taxon>
        <taxon>Pseudomonadati</taxon>
        <taxon>Pseudomonadota</taxon>
        <taxon>Alphaproteobacteria</taxon>
        <taxon>Hyphomicrobiales</taxon>
        <taxon>Hyphomicrobiaceae</taxon>
        <taxon>Hyphomicrobium</taxon>
    </lineage>
</organism>
<keyword evidence="10" id="KW-1185">Reference proteome</keyword>
<dbReference type="eggNOG" id="COG2124">
    <property type="taxonomic scope" value="Bacteria"/>
</dbReference>
<dbReference type="RefSeq" id="WP_015597662.1">
    <property type="nucleotide sequence ID" value="NC_021172.1"/>
</dbReference>
<dbReference type="InterPro" id="IPR017972">
    <property type="entry name" value="Cyt_P450_CS"/>
</dbReference>
<gene>
    <name evidence="9" type="ORF">HYPDE_29763</name>
</gene>
<evidence type="ECO:0000256" key="4">
    <source>
        <dbReference type="ARBA" id="ARBA00023002"/>
    </source>
</evidence>
<dbReference type="GO" id="GO:0016705">
    <property type="term" value="F:oxidoreductase activity, acting on paired donors, with incorporation or reduction of molecular oxygen"/>
    <property type="evidence" value="ECO:0007669"/>
    <property type="project" value="InterPro"/>
</dbReference>
<dbReference type="InterPro" id="IPR001128">
    <property type="entry name" value="Cyt_P450"/>
</dbReference>
<dbReference type="GO" id="GO:0005506">
    <property type="term" value="F:iron ion binding"/>
    <property type="evidence" value="ECO:0007669"/>
    <property type="project" value="InterPro"/>
</dbReference>
<keyword evidence="6 8" id="KW-0503">Monooxygenase</keyword>
<dbReference type="OrthoDB" id="9764248at2"/>
<comment type="similarity">
    <text evidence="1 8">Belongs to the cytochrome P450 family.</text>
</comment>
<feature type="binding site" description="axial binding residue" evidence="7">
    <location>
        <position position="397"/>
    </location>
    <ligand>
        <name>heme</name>
        <dbReference type="ChEBI" id="CHEBI:30413"/>
    </ligand>
    <ligandPart>
        <name>Fe</name>
        <dbReference type="ChEBI" id="CHEBI:18248"/>
    </ligandPart>
</feature>
<dbReference type="Gene3D" id="1.10.630.10">
    <property type="entry name" value="Cytochrome P450"/>
    <property type="match status" value="1"/>
</dbReference>
<proteinExistence type="inferred from homology"/>
<dbReference type="HOGENOM" id="CLU_001570_5_1_5"/>
<dbReference type="PRINTS" id="PR00463">
    <property type="entry name" value="EP450I"/>
</dbReference>
<dbReference type="SUPFAM" id="SSF48264">
    <property type="entry name" value="Cytochrome P450"/>
    <property type="match status" value="1"/>
</dbReference>
<dbReference type="InterPro" id="IPR050196">
    <property type="entry name" value="Cytochrome_P450_Monoox"/>
</dbReference>
<dbReference type="PROSITE" id="PS00086">
    <property type="entry name" value="CYTOCHROME_P450"/>
    <property type="match status" value="1"/>
</dbReference>
<evidence type="ECO:0000256" key="5">
    <source>
        <dbReference type="ARBA" id="ARBA00023004"/>
    </source>
</evidence>
<protein>
    <submittedName>
        <fullName evidence="9">Cytochrome P450 family protein</fullName>
    </submittedName>
</protein>
<dbReference type="Proteomes" id="UP000005952">
    <property type="component" value="Chromosome"/>
</dbReference>
<keyword evidence="3 7" id="KW-0479">Metal-binding</keyword>
<accession>N0B5W2</accession>